<keyword evidence="2" id="KW-0677">Repeat</keyword>
<proteinExistence type="predicted"/>
<dbReference type="AlphaFoldDB" id="A0AAD7UBG6"/>
<dbReference type="InterPro" id="IPR032675">
    <property type="entry name" value="LRR_dom_sf"/>
</dbReference>
<dbReference type="PANTHER" id="PTHR15454">
    <property type="entry name" value="NISCHARIN RELATED"/>
    <property type="match status" value="1"/>
</dbReference>
<dbReference type="Pfam" id="PF13855">
    <property type="entry name" value="LRR_8"/>
    <property type="match status" value="1"/>
</dbReference>
<name>A0AAD7UBG6_9STRA</name>
<sequence length="241" mass="26989">MGAVDSWAKLILQRREEIERDTRALTEAKERRARALYDENAAPEEDEVVVMDGRRVDLSRRGLASCSVPPSIDALRLRTIQSLILRGNRIRTIDAHAIAKLEGLQMLDVSENLLERLGPFSPLVPFVPRILLARRNKISRLSVGCAPSLEKLDVSRNRIRFVSPDLNLAALIELDARHNDIDTHNLKSLANLRNLKCLLLLPGNPLALDPRHKLKLFAHAPHLRDALGAPRLVFLGAPPHL</sequence>
<evidence type="ECO:0000256" key="2">
    <source>
        <dbReference type="ARBA" id="ARBA00022737"/>
    </source>
</evidence>
<dbReference type="SUPFAM" id="SSF52075">
    <property type="entry name" value="Outer arm dynein light chain 1"/>
    <property type="match status" value="1"/>
</dbReference>
<gene>
    <name evidence="3" type="ORF">CTAYLR_006985</name>
</gene>
<dbReference type="Gene3D" id="3.80.10.10">
    <property type="entry name" value="Ribonuclease Inhibitor"/>
    <property type="match status" value="2"/>
</dbReference>
<dbReference type="InterPro" id="IPR001611">
    <property type="entry name" value="Leu-rich_rpt"/>
</dbReference>
<keyword evidence="4" id="KW-1185">Reference proteome</keyword>
<dbReference type="Proteomes" id="UP001230188">
    <property type="component" value="Unassembled WGS sequence"/>
</dbReference>
<evidence type="ECO:0000313" key="3">
    <source>
        <dbReference type="EMBL" id="KAJ8600892.1"/>
    </source>
</evidence>
<dbReference type="EMBL" id="JAQMWT010000468">
    <property type="protein sequence ID" value="KAJ8600892.1"/>
    <property type="molecule type" value="Genomic_DNA"/>
</dbReference>
<accession>A0AAD7UBG6</accession>
<reference evidence="3" key="1">
    <citation type="submission" date="2023-01" db="EMBL/GenBank/DDBJ databases">
        <title>Metagenome sequencing of chrysophaentin producing Chrysophaeum taylorii.</title>
        <authorList>
            <person name="Davison J."/>
            <person name="Bewley C."/>
        </authorList>
    </citation>
    <scope>NUCLEOTIDE SEQUENCE</scope>
    <source>
        <strain evidence="3">NIES-1699</strain>
    </source>
</reference>
<comment type="caution">
    <text evidence="3">The sequence shown here is derived from an EMBL/GenBank/DDBJ whole genome shotgun (WGS) entry which is preliminary data.</text>
</comment>
<dbReference type="GO" id="GO:0005737">
    <property type="term" value="C:cytoplasm"/>
    <property type="evidence" value="ECO:0007669"/>
    <property type="project" value="TreeGrafter"/>
</dbReference>
<keyword evidence="1" id="KW-0433">Leucine-rich repeat</keyword>
<evidence type="ECO:0000313" key="4">
    <source>
        <dbReference type="Proteomes" id="UP001230188"/>
    </source>
</evidence>
<organism evidence="3 4">
    <name type="scientific">Chrysophaeum taylorii</name>
    <dbReference type="NCBI Taxonomy" id="2483200"/>
    <lineage>
        <taxon>Eukaryota</taxon>
        <taxon>Sar</taxon>
        <taxon>Stramenopiles</taxon>
        <taxon>Ochrophyta</taxon>
        <taxon>Pelagophyceae</taxon>
        <taxon>Pelagomonadales</taxon>
        <taxon>Pelagomonadaceae</taxon>
        <taxon>Chrysophaeum</taxon>
    </lineage>
</organism>
<evidence type="ECO:0000256" key="1">
    <source>
        <dbReference type="ARBA" id="ARBA00022614"/>
    </source>
</evidence>
<protein>
    <submittedName>
        <fullName evidence="3">Uncharacterized protein</fullName>
    </submittedName>
</protein>
<dbReference type="PROSITE" id="PS51450">
    <property type="entry name" value="LRR"/>
    <property type="match status" value="1"/>
</dbReference>